<dbReference type="EMBL" id="UINC01024831">
    <property type="protein sequence ID" value="SVA99270.1"/>
    <property type="molecule type" value="Genomic_DNA"/>
</dbReference>
<dbReference type="InterPro" id="IPR005583">
    <property type="entry name" value="YaaA"/>
</dbReference>
<name>A0A382ACJ0_9ZZZZ</name>
<evidence type="ECO:0000313" key="1">
    <source>
        <dbReference type="EMBL" id="SVA99270.1"/>
    </source>
</evidence>
<evidence type="ECO:0008006" key="2">
    <source>
        <dbReference type="Google" id="ProtNLM"/>
    </source>
</evidence>
<organism evidence="1">
    <name type="scientific">marine metagenome</name>
    <dbReference type="NCBI Taxonomy" id="408172"/>
    <lineage>
        <taxon>unclassified sequences</taxon>
        <taxon>metagenomes</taxon>
        <taxon>ecological metagenomes</taxon>
    </lineage>
</organism>
<dbReference type="PANTHER" id="PTHR30283:SF4">
    <property type="entry name" value="PEROXIDE STRESS RESISTANCE PROTEIN YAAA"/>
    <property type="match status" value="1"/>
</dbReference>
<dbReference type="PANTHER" id="PTHR30283">
    <property type="entry name" value="PEROXIDE STRESS RESPONSE PROTEIN YAAA"/>
    <property type="match status" value="1"/>
</dbReference>
<accession>A0A382ACJ0</accession>
<dbReference type="Pfam" id="PF03883">
    <property type="entry name" value="H2O2_YaaD"/>
    <property type="match status" value="1"/>
</dbReference>
<gene>
    <name evidence="1" type="ORF">METZ01_LOCUS152124</name>
</gene>
<sequence length="149" mass="16990">RILSGLYGILKPLDLMMPYRLEMGTKLESKSGKNLYDYWGTTLSESINKELESHKNNTIINCSSVEYFRSIDNSELKAIVVTPLFKEIKNGKLKMISFFAKKARGMMARFIIQNRIQNVENILAFDLGGYTYDHALSSPIQPVFTRAQA</sequence>
<proteinExistence type="predicted"/>
<dbReference type="AlphaFoldDB" id="A0A382ACJ0"/>
<dbReference type="GO" id="GO:0033194">
    <property type="term" value="P:response to hydroperoxide"/>
    <property type="evidence" value="ECO:0007669"/>
    <property type="project" value="TreeGrafter"/>
</dbReference>
<dbReference type="GO" id="GO:0005829">
    <property type="term" value="C:cytosol"/>
    <property type="evidence" value="ECO:0007669"/>
    <property type="project" value="TreeGrafter"/>
</dbReference>
<feature type="non-terminal residue" evidence="1">
    <location>
        <position position="1"/>
    </location>
</feature>
<protein>
    <recommendedName>
        <fullName evidence="2">Peroxide stress protein YaaA</fullName>
    </recommendedName>
</protein>
<reference evidence="1" key="1">
    <citation type="submission" date="2018-05" db="EMBL/GenBank/DDBJ databases">
        <authorList>
            <person name="Lanie J.A."/>
            <person name="Ng W.-L."/>
            <person name="Kazmierczak K.M."/>
            <person name="Andrzejewski T.M."/>
            <person name="Davidsen T.M."/>
            <person name="Wayne K.J."/>
            <person name="Tettelin H."/>
            <person name="Glass J.I."/>
            <person name="Rusch D."/>
            <person name="Podicherti R."/>
            <person name="Tsui H.-C.T."/>
            <person name="Winkler M.E."/>
        </authorList>
    </citation>
    <scope>NUCLEOTIDE SEQUENCE</scope>
</reference>